<reference evidence="3" key="3">
    <citation type="submission" date="2011-06" db="EMBL/GenBank/DDBJ databases">
        <title>Complete genome sequence of Pseudomonas stutzeri strain CGMCC 1.1803.</title>
        <authorList>
            <person name="Yan Y."/>
            <person name="Chen M."/>
            <person name="Lu W."/>
            <person name="Zhang W."/>
            <person name="Ping S."/>
            <person name="Lin M."/>
        </authorList>
    </citation>
    <scope>NUCLEOTIDE SEQUENCE [LARGE SCALE GENOMIC DNA]</scope>
    <source>
        <strain evidence="3">ATCC 17588 / DSM 5190 / CCUG 11256 / JCM 5965 / LMG 11199 / NCIMB 11358 / Stanier 221</strain>
    </source>
</reference>
<reference key="2">
    <citation type="submission" date="2011-06" db="EMBL/GenBank/DDBJ databases">
        <title>Complete Genome Sequence of Pseudomonas stutzeri Strain CGMCC 1.1803.</title>
        <authorList>
            <person name="Yan Y."/>
            <person name="Chen M."/>
            <person name="Lu W."/>
            <person name="Zhang W."/>
            <person name="Ping S."/>
            <person name="Lin M."/>
        </authorList>
    </citation>
    <scope>NUCLEOTIDE SEQUENCE</scope>
    <source>
        <strain>ATCC 17588</strain>
    </source>
</reference>
<evidence type="ECO:0000313" key="2">
    <source>
        <dbReference type="EMBL" id="AEJ03442.1"/>
    </source>
</evidence>
<organism evidence="2 3">
    <name type="scientific">Stutzerimonas stutzeri (strain ATCC 17588 / DSM 5190 / CCUG 11256 / JCM 5965 / LMG 11199 / NBRC 14165 / NCIMB 11358 / Stanier 221)</name>
    <name type="common">Pseudomonas stutzeri</name>
    <dbReference type="NCBI Taxonomy" id="96563"/>
    <lineage>
        <taxon>Bacteria</taxon>
        <taxon>Pseudomonadati</taxon>
        <taxon>Pseudomonadota</taxon>
        <taxon>Gammaproteobacteria</taxon>
        <taxon>Pseudomonadales</taxon>
        <taxon>Pseudomonadaceae</taxon>
        <taxon>Stutzerimonas</taxon>
    </lineage>
</organism>
<proteinExistence type="predicted"/>
<sequence>MPKSGRKGSSYDSEFPWGAYDSCQITRSADERCARRRPRNEKTRRMAGSSFKGRSIT</sequence>
<reference evidence="2 3" key="1">
    <citation type="journal article" date="2011" name="J. Bacteriol.">
        <title>Complete Genome Sequence of the Type Strain Pseudomonas stutzeri CGMCC 1.1803.</title>
        <authorList>
            <person name="Chen M."/>
            <person name="Yan Y."/>
            <person name="Zhang W."/>
            <person name="Lu W."/>
            <person name="Wang J."/>
            <person name="Ping S."/>
            <person name="Lin M."/>
        </authorList>
    </citation>
    <scope>NUCLEOTIDE SEQUENCE [LARGE SCALE GENOMIC DNA]</scope>
    <source>
        <strain evidence="3">ATCC 17588 / DSM 5190 / CCUG 11256 / JCM 5965 / LMG 11199 / NCIMB 11358 / Stanier 221</strain>
    </source>
</reference>
<dbReference type="AlphaFoldDB" id="F8H4B4"/>
<evidence type="ECO:0000313" key="3">
    <source>
        <dbReference type="Proteomes" id="UP000008932"/>
    </source>
</evidence>
<accession>F8H4B4</accession>
<evidence type="ECO:0000256" key="1">
    <source>
        <dbReference type="SAM" id="MobiDB-lite"/>
    </source>
</evidence>
<name>F8H4B4_STUS2</name>
<gene>
    <name evidence="2" type="ordered locus">PSTAB_0161</name>
</gene>
<protein>
    <submittedName>
        <fullName evidence="2">Uncharacterized protein</fullName>
    </submittedName>
</protein>
<dbReference type="HOGENOM" id="CLU_2993438_0_0_6"/>
<dbReference type="EMBL" id="CP002881">
    <property type="protein sequence ID" value="AEJ03442.1"/>
    <property type="molecule type" value="Genomic_DNA"/>
</dbReference>
<dbReference type="KEGG" id="psz:PSTAB_0161"/>
<feature type="region of interest" description="Disordered" evidence="1">
    <location>
        <begin position="30"/>
        <end position="57"/>
    </location>
</feature>
<dbReference type="Proteomes" id="UP000008932">
    <property type="component" value="Chromosome"/>
</dbReference>